<organism evidence="2 3">
    <name type="scientific">Bdellovibrio reynosensis</name>
    <dbReference type="NCBI Taxonomy" id="2835041"/>
    <lineage>
        <taxon>Bacteria</taxon>
        <taxon>Pseudomonadati</taxon>
        <taxon>Bdellovibrionota</taxon>
        <taxon>Bdellovibrionia</taxon>
        <taxon>Bdellovibrionales</taxon>
        <taxon>Pseudobdellovibrionaceae</taxon>
        <taxon>Bdellovibrio</taxon>
    </lineage>
</organism>
<dbReference type="Proteomes" id="UP000830116">
    <property type="component" value="Chromosome"/>
</dbReference>
<feature type="chain" id="PRO_5046014427" evidence="1">
    <location>
        <begin position="22"/>
        <end position="146"/>
    </location>
</feature>
<dbReference type="EMBL" id="CP093442">
    <property type="protein sequence ID" value="UOF00918.1"/>
    <property type="molecule type" value="Genomic_DNA"/>
</dbReference>
<keyword evidence="1" id="KW-0732">Signal</keyword>
<evidence type="ECO:0000313" key="2">
    <source>
        <dbReference type="EMBL" id="UOF00918.1"/>
    </source>
</evidence>
<evidence type="ECO:0000313" key="3">
    <source>
        <dbReference type="Proteomes" id="UP000830116"/>
    </source>
</evidence>
<feature type="signal peptide" evidence="1">
    <location>
        <begin position="1"/>
        <end position="21"/>
    </location>
</feature>
<reference evidence="2" key="1">
    <citation type="submission" date="2022-03" db="EMBL/GenBank/DDBJ databases">
        <title>Genome Identification and Characterization of new species Bdellovibrio reynosense LBG001 sp. nov. from a Mexico soil sample.</title>
        <authorList>
            <person name="Camilli A."/>
            <person name="Ajao Y."/>
            <person name="Guo X."/>
        </authorList>
    </citation>
    <scope>NUCLEOTIDE SEQUENCE</scope>
    <source>
        <strain evidence="2">LBG001</strain>
    </source>
</reference>
<name>A0ABY4C7Q3_9BACT</name>
<evidence type="ECO:0000256" key="1">
    <source>
        <dbReference type="SAM" id="SignalP"/>
    </source>
</evidence>
<gene>
    <name evidence="2" type="ORF">MNR06_14545</name>
</gene>
<sequence>MKKLIFAMVCLLNLAPSLGRAFQISCYPHPSIPDMAYEVITIPGYSVAQTYLQIQHFEHGATTYESHPVKVFGERHRCVPKKNGEVVCAENLVIYKGEQVELTLHVNSVASDGTYFGEFKFYRNGVPDQDRLICSVIKETKKEKLY</sequence>
<accession>A0ABY4C7Q3</accession>
<dbReference type="RefSeq" id="WP_243537112.1">
    <property type="nucleotide sequence ID" value="NZ_CP093442.1"/>
</dbReference>
<protein>
    <submittedName>
        <fullName evidence="2">Uncharacterized protein</fullName>
    </submittedName>
</protein>
<keyword evidence="3" id="KW-1185">Reference proteome</keyword>
<proteinExistence type="predicted"/>